<dbReference type="Pfam" id="PF13246">
    <property type="entry name" value="Cation_ATPase"/>
    <property type="match status" value="1"/>
</dbReference>
<dbReference type="Gene3D" id="3.40.50.1000">
    <property type="entry name" value="HAD superfamily/HAD-like"/>
    <property type="match status" value="1"/>
</dbReference>
<keyword evidence="12" id="KW-1278">Translocase</keyword>
<keyword evidence="25" id="KW-1185">Reference proteome</keyword>
<keyword evidence="11" id="KW-0460">Magnesium</keyword>
<dbReference type="FunFam" id="1.20.1110.10:FF:000026">
    <property type="entry name" value="Cation-transporting ATPase"/>
    <property type="match status" value="1"/>
</dbReference>
<dbReference type="Ensembl" id="ENSMCST00000023635.1">
    <property type="protein sequence ID" value="ENSMCSP00000023054.1"/>
    <property type="gene ID" value="ENSMCSG00000015980.1"/>
</dbReference>
<protein>
    <recommendedName>
        <fullName evidence="18">Polyamine-transporting ATPase 13A3</fullName>
        <ecNumber evidence="17">7.6.2.16</ecNumber>
    </recommendedName>
    <alternativeName>
        <fullName evidence="19">Putrescine transporting ATPase</fullName>
    </alternativeName>
</protein>
<dbReference type="InterPro" id="IPR001757">
    <property type="entry name" value="P_typ_ATPase"/>
</dbReference>
<dbReference type="SFLD" id="SFLDF00027">
    <property type="entry name" value="p-type_atpase"/>
    <property type="match status" value="1"/>
</dbReference>
<evidence type="ECO:0000256" key="15">
    <source>
        <dbReference type="ARBA" id="ARBA00051385"/>
    </source>
</evidence>
<feature type="transmembrane region" description="Helical" evidence="20">
    <location>
        <begin position="986"/>
        <end position="1008"/>
    </location>
</feature>
<feature type="transmembrane region" description="Helical" evidence="20">
    <location>
        <begin position="218"/>
        <end position="238"/>
    </location>
</feature>
<dbReference type="InterPro" id="IPR023299">
    <property type="entry name" value="ATPase_P-typ_cyto_dom_N"/>
</dbReference>
<feature type="transmembrane region" description="Helical" evidence="20">
    <location>
        <begin position="12"/>
        <end position="35"/>
    </location>
</feature>
<feature type="domain" description="Cation-transporting P-type ATPase N-terminal" evidence="22">
    <location>
        <begin position="154"/>
        <end position="211"/>
    </location>
</feature>
<dbReference type="Gene3D" id="3.40.1110.10">
    <property type="entry name" value="Calcium-transporting ATPase, cytoplasmic domain N"/>
    <property type="match status" value="1"/>
</dbReference>
<evidence type="ECO:0000256" key="4">
    <source>
        <dbReference type="ARBA" id="ARBA00006000"/>
    </source>
</evidence>
<dbReference type="FunFam" id="1.20.1110.10:FF:000023">
    <property type="entry name" value="Cation-transporting ATPase"/>
    <property type="match status" value="1"/>
</dbReference>
<keyword evidence="7" id="KW-0479">Metal-binding</keyword>
<evidence type="ECO:0000256" key="7">
    <source>
        <dbReference type="ARBA" id="ARBA00022723"/>
    </source>
</evidence>
<accession>A0A8C5UNC0</accession>
<dbReference type="PANTHER" id="PTHR45630">
    <property type="entry name" value="CATION-TRANSPORTING ATPASE-RELATED"/>
    <property type="match status" value="1"/>
</dbReference>
<feature type="domain" description="P-type ATPase A" evidence="21">
    <location>
        <begin position="256"/>
        <end position="381"/>
    </location>
</feature>
<dbReference type="InterPro" id="IPR023214">
    <property type="entry name" value="HAD_sf"/>
</dbReference>
<dbReference type="Gene3D" id="2.70.150.10">
    <property type="entry name" value="Calcium-transporting ATPase, cytoplasmic transduction domain A"/>
    <property type="match status" value="1"/>
</dbReference>
<evidence type="ECO:0000256" key="2">
    <source>
        <dbReference type="ARBA" id="ARBA00004195"/>
    </source>
</evidence>
<dbReference type="GO" id="GO:0031901">
    <property type="term" value="C:early endosome membrane"/>
    <property type="evidence" value="ECO:0007669"/>
    <property type="project" value="UniProtKB-SubCell"/>
</dbReference>
<evidence type="ECO:0000313" key="25">
    <source>
        <dbReference type="Proteomes" id="UP000694560"/>
    </source>
</evidence>
<dbReference type="PRINTS" id="PR00119">
    <property type="entry name" value="CATATPASE"/>
</dbReference>
<dbReference type="GO" id="GO:0015662">
    <property type="term" value="F:P-type ion transporter activity"/>
    <property type="evidence" value="ECO:0007669"/>
    <property type="project" value="InterPro"/>
</dbReference>
<keyword evidence="6 20" id="KW-0812">Transmembrane</keyword>
<evidence type="ECO:0000256" key="1">
    <source>
        <dbReference type="ARBA" id="ARBA00004107"/>
    </source>
</evidence>
<dbReference type="InterPro" id="IPR047819">
    <property type="entry name" value="P5A-ATPase_N"/>
</dbReference>
<evidence type="ECO:0000256" key="16">
    <source>
        <dbReference type="ARBA" id="ARBA00053935"/>
    </source>
</evidence>
<evidence type="ECO:0000256" key="17">
    <source>
        <dbReference type="ARBA" id="ARBA00066779"/>
    </source>
</evidence>
<organism evidence="24 25">
    <name type="scientific">Malurus cyaneus samueli</name>
    <dbReference type="NCBI Taxonomy" id="2593467"/>
    <lineage>
        <taxon>Eukaryota</taxon>
        <taxon>Metazoa</taxon>
        <taxon>Chordata</taxon>
        <taxon>Craniata</taxon>
        <taxon>Vertebrata</taxon>
        <taxon>Euteleostomi</taxon>
        <taxon>Archelosauria</taxon>
        <taxon>Archosauria</taxon>
        <taxon>Dinosauria</taxon>
        <taxon>Saurischia</taxon>
        <taxon>Theropoda</taxon>
        <taxon>Coelurosauria</taxon>
        <taxon>Aves</taxon>
        <taxon>Neognathae</taxon>
        <taxon>Neoaves</taxon>
        <taxon>Telluraves</taxon>
        <taxon>Australaves</taxon>
        <taxon>Passeriformes</taxon>
        <taxon>Meliphagoidea</taxon>
        <taxon>Maluridae</taxon>
        <taxon>Malurus</taxon>
    </lineage>
</organism>
<dbReference type="SUPFAM" id="SSF81665">
    <property type="entry name" value="Calcium ATPase, transmembrane domain M"/>
    <property type="match status" value="1"/>
</dbReference>
<dbReference type="GO" id="GO:0015594">
    <property type="term" value="F:ABC-type putrescine transporter activity"/>
    <property type="evidence" value="ECO:0007669"/>
    <property type="project" value="UniProtKB-EC"/>
</dbReference>
<evidence type="ECO:0000256" key="11">
    <source>
        <dbReference type="ARBA" id="ARBA00022842"/>
    </source>
</evidence>
<feature type="transmembrane region" description="Helical" evidence="20">
    <location>
        <begin position="196"/>
        <end position="212"/>
    </location>
</feature>
<evidence type="ECO:0000256" key="12">
    <source>
        <dbReference type="ARBA" id="ARBA00022967"/>
    </source>
</evidence>
<dbReference type="InterPro" id="IPR004014">
    <property type="entry name" value="ATPase_P-typ_cation-transptr_N"/>
</dbReference>
<proteinExistence type="inferred from homology"/>
<evidence type="ECO:0000256" key="6">
    <source>
        <dbReference type="ARBA" id="ARBA00022692"/>
    </source>
</evidence>
<dbReference type="GO" id="GO:0046872">
    <property type="term" value="F:metal ion binding"/>
    <property type="evidence" value="ECO:0007669"/>
    <property type="project" value="UniProtKB-KW"/>
</dbReference>
<dbReference type="AlphaFoldDB" id="A0A8C5UNC0"/>
<dbReference type="SFLD" id="SFLDG00002">
    <property type="entry name" value="C1.7:_P-type_atpase_like"/>
    <property type="match status" value="1"/>
</dbReference>
<dbReference type="FunFam" id="2.70.150.10:FF:000017">
    <property type="entry name" value="Cation-transporting ATPase"/>
    <property type="match status" value="1"/>
</dbReference>
<dbReference type="FunFam" id="3.40.1110.10:FF:000026">
    <property type="entry name" value="Cation-transporting ATPase"/>
    <property type="match status" value="1"/>
</dbReference>
<reference evidence="24" key="2">
    <citation type="submission" date="2025-09" db="UniProtKB">
        <authorList>
            <consortium name="Ensembl"/>
        </authorList>
    </citation>
    <scope>IDENTIFICATION</scope>
</reference>
<evidence type="ECO:0000259" key="21">
    <source>
        <dbReference type="Pfam" id="PF00122"/>
    </source>
</evidence>
<dbReference type="PROSITE" id="PS00154">
    <property type="entry name" value="ATPASE_E1_E2"/>
    <property type="match status" value="1"/>
</dbReference>
<feature type="transmembrane region" description="Helical" evidence="20">
    <location>
        <begin position="1054"/>
        <end position="1072"/>
    </location>
</feature>
<evidence type="ECO:0000256" key="9">
    <source>
        <dbReference type="ARBA" id="ARBA00022753"/>
    </source>
</evidence>
<dbReference type="GO" id="GO:0016887">
    <property type="term" value="F:ATP hydrolysis activity"/>
    <property type="evidence" value="ECO:0007669"/>
    <property type="project" value="InterPro"/>
</dbReference>
<dbReference type="FunFam" id="3.40.50.1000:FF:000045">
    <property type="entry name" value="Cation-transporting ATPase"/>
    <property type="match status" value="1"/>
</dbReference>
<comment type="similarity">
    <text evidence="4">Belongs to the cation transport ATPase (P-type) (TC 3.A.3) family. Type V subfamily.</text>
</comment>
<evidence type="ECO:0000259" key="22">
    <source>
        <dbReference type="Pfam" id="PF00690"/>
    </source>
</evidence>
<evidence type="ECO:0000256" key="8">
    <source>
        <dbReference type="ARBA" id="ARBA00022741"/>
    </source>
</evidence>
<evidence type="ECO:0000256" key="14">
    <source>
        <dbReference type="ARBA" id="ARBA00023136"/>
    </source>
</evidence>
<dbReference type="InterPro" id="IPR036412">
    <property type="entry name" value="HAD-like_sf"/>
</dbReference>
<keyword evidence="9" id="KW-0967">Endosome</keyword>
<comment type="function">
    <text evidence="16">ATP-driven pump involved in endocytosis-dependent polyamine transport. Uses ATP as an energy source to transfer polyamine precursor putrescine from the endosomal compartment to the cytosol.</text>
</comment>
<dbReference type="InterPro" id="IPR044492">
    <property type="entry name" value="P_typ_ATPase_HD_dom"/>
</dbReference>
<feature type="domain" description="P5B-type ATPase N-terminal" evidence="23">
    <location>
        <begin position="3"/>
        <end position="135"/>
    </location>
</feature>
<dbReference type="GO" id="GO:0019829">
    <property type="term" value="F:ATPase-coupled monoatomic cation transmembrane transporter activity"/>
    <property type="evidence" value="ECO:0007669"/>
    <property type="project" value="InterPro"/>
</dbReference>
<feature type="transmembrane region" description="Helical" evidence="20">
    <location>
        <begin position="912"/>
        <end position="940"/>
    </location>
</feature>
<comment type="catalytic activity">
    <reaction evidence="15">
        <text>putrescine(out) + ATP + H2O = putrescine(in) + ADP + phosphate + H(+)</text>
        <dbReference type="Rhea" id="RHEA:29995"/>
        <dbReference type="ChEBI" id="CHEBI:15377"/>
        <dbReference type="ChEBI" id="CHEBI:15378"/>
        <dbReference type="ChEBI" id="CHEBI:30616"/>
        <dbReference type="ChEBI" id="CHEBI:43474"/>
        <dbReference type="ChEBI" id="CHEBI:326268"/>
        <dbReference type="ChEBI" id="CHEBI:456216"/>
        <dbReference type="EC" id="7.6.2.16"/>
    </reaction>
    <physiologicalReaction direction="left-to-right" evidence="15">
        <dbReference type="Rhea" id="RHEA:29996"/>
    </physiologicalReaction>
</comment>
<evidence type="ECO:0000256" key="3">
    <source>
        <dbReference type="ARBA" id="ARBA00004520"/>
    </source>
</evidence>
<dbReference type="GO" id="GO:0005524">
    <property type="term" value="F:ATP binding"/>
    <property type="evidence" value="ECO:0007669"/>
    <property type="project" value="UniProtKB-KW"/>
</dbReference>
<evidence type="ECO:0000256" key="19">
    <source>
        <dbReference type="ARBA" id="ARBA00076813"/>
    </source>
</evidence>
<dbReference type="NCBIfam" id="TIGR01657">
    <property type="entry name" value="P-ATPase-V"/>
    <property type="match status" value="1"/>
</dbReference>
<dbReference type="NCBIfam" id="TIGR01494">
    <property type="entry name" value="ATPase_P-type"/>
    <property type="match status" value="1"/>
</dbReference>
<dbReference type="SUPFAM" id="SSF81653">
    <property type="entry name" value="Calcium ATPase, transduction domain A"/>
    <property type="match status" value="1"/>
</dbReference>
<dbReference type="InterPro" id="IPR059000">
    <property type="entry name" value="ATPase_P-type_domA"/>
</dbReference>
<dbReference type="InterPro" id="IPR006544">
    <property type="entry name" value="P-type_TPase_V"/>
</dbReference>
<dbReference type="Pfam" id="PF00122">
    <property type="entry name" value="E1-E2_ATPase"/>
    <property type="match status" value="1"/>
</dbReference>
<dbReference type="Gene3D" id="1.20.1110.10">
    <property type="entry name" value="Calcium-transporting ATPase, transmembrane domain"/>
    <property type="match status" value="1"/>
</dbReference>
<keyword evidence="8" id="KW-0547">Nucleotide-binding</keyword>
<evidence type="ECO:0000259" key="23">
    <source>
        <dbReference type="Pfam" id="PF12409"/>
    </source>
</evidence>
<dbReference type="CDD" id="cd07542">
    <property type="entry name" value="P-type_ATPase_cation"/>
    <property type="match status" value="1"/>
</dbReference>
<name>A0A8C5UNC0_9PASS</name>
<feature type="transmembrane region" description="Helical" evidence="20">
    <location>
        <begin position="1084"/>
        <end position="1103"/>
    </location>
</feature>
<dbReference type="Pfam" id="PF12409">
    <property type="entry name" value="P5-ATPase"/>
    <property type="match status" value="1"/>
</dbReference>
<feature type="transmembrane region" description="Helical" evidence="20">
    <location>
        <begin position="434"/>
        <end position="454"/>
    </location>
</feature>
<evidence type="ECO:0000256" key="13">
    <source>
        <dbReference type="ARBA" id="ARBA00022989"/>
    </source>
</evidence>
<dbReference type="InterPro" id="IPR018303">
    <property type="entry name" value="ATPase_P-typ_P_site"/>
</dbReference>
<dbReference type="Pfam" id="PF00690">
    <property type="entry name" value="Cation_ATPase_N"/>
    <property type="match status" value="1"/>
</dbReference>
<feature type="transmembrane region" description="Helical" evidence="20">
    <location>
        <begin position="946"/>
        <end position="965"/>
    </location>
</feature>
<evidence type="ECO:0000256" key="10">
    <source>
        <dbReference type="ARBA" id="ARBA00022840"/>
    </source>
</evidence>
<evidence type="ECO:0000313" key="24">
    <source>
        <dbReference type="Ensembl" id="ENSMCSP00000023054.1"/>
    </source>
</evidence>
<dbReference type="GO" id="GO:0006874">
    <property type="term" value="P:intracellular calcium ion homeostasis"/>
    <property type="evidence" value="ECO:0007669"/>
    <property type="project" value="TreeGrafter"/>
</dbReference>
<dbReference type="InterPro" id="IPR023298">
    <property type="entry name" value="ATPase_P-typ_TM_dom_sf"/>
</dbReference>
<keyword evidence="5" id="KW-0597">Phosphoprotein</keyword>
<dbReference type="InterPro" id="IPR008250">
    <property type="entry name" value="ATPase_P-typ_transduc_dom_A_sf"/>
</dbReference>
<dbReference type="SFLD" id="SFLDS00003">
    <property type="entry name" value="Haloacid_Dehalogenase"/>
    <property type="match status" value="1"/>
</dbReference>
<dbReference type="GO" id="GO:0031902">
    <property type="term" value="C:late endosome membrane"/>
    <property type="evidence" value="ECO:0007669"/>
    <property type="project" value="UniProtKB-SubCell"/>
</dbReference>
<dbReference type="EC" id="7.6.2.16" evidence="17"/>
<sequence length="1196" mass="134201">MQEIYGYDLCRWKLVLVTVGVICSGGFLLLLLYWMPQWRVKATCKRTTLKDCEVVLLRTTDEFKIWFCAKVRVMPSLGANPLQNPNPIVHKVSNGHAVHFSESAAEENKNDSKTYLPVSKPIRYFTHHSVKYFWNDSVQSFDVVRGLDESTFCSAIHNEHSTGLTKGMHDYRKAFYGVNEIAVKVPSIFKLLVKEVLNPFYIFQLFSVILWITDEYHYYALAIMIMSVISIVSSLYTIRKQYVMLHDMVAAHSIVRVSVCRGNQEIEEILSTDLVPGDTMLIPSNGTIMPCDAVLLSGTCIVNESMLTGESVPVTKINLPNPSEYPKAVGDEIYSPEVHKRHTLFCGTNVIQTRFYTGELVKALVVRTGFSTAKGQLVRSILYPKPTDFKLYRDAYLFLLSLVVVAGIGFLYTIVNSILNEVPARTIIIESLDIITITVPPALPAAMTAGIVYAQRRLKKIGIFCISPQRINICGQLNLVCFDKTGTLTEDGLDLWGIQRVENARFLLPEEKACSESLLKSEFVACMATCHSLTKIEGVLSGDPLDLKMFEAIGWILEEATEEETALHNRIMPTVVRPSKQLSPESKQATDQEMTGYEIGIVRQFPFSSVLQRMCVIARVLGEKRMDAYMKGAPEVIASLCKQETVPVDFERVLEEYTKQGFRVIALAHRKLESKLTWHKVQTISRDAIESNMDFMGLIIMQNKLKQETPAVLEDLHKANIRTVMVTGDNMLTAISVARDCGMILPQDKVIIAEALPPKDGQAARINWHYADTLAKCTSSSPAINSEDIPVKLVHESLEDLQMTKYHFAMNGKSFAVILEHFQDLVPKLVLHGTVFARMAPDQKTQLVEALQNVDYYVGMCGDGANDCGALKRAHGGISLSELEASVASPFTSRTPSISCVPKLIREGRAALITSFCVFKFMALYSIIQYISVTLLYSILSNLGDFQFLFIDLAIILVVVFTMSLNPAWTELVARRPPSGLISGPLLCSVLSQIIICLAFQTLGFFWVKQQSWYEPWTPDSDACNALDTKNTSSAHHGNETIHDEHYIKNYENTTLFFISSFQYLIVAIVFSKGKPFRQPCYKNFLFVLSVIVLYVFIFFIMLHPVEPIDEFLEVRVSRSVGVFQICSLLQEAGDRCGVCFLSSLLGCREKTPKAKYMHLAQELLVDPEWPPKPRTTTEAKVPAQENGSYQIITVT</sequence>
<feature type="transmembrane region" description="Helical" evidence="20">
    <location>
        <begin position="395"/>
        <end position="414"/>
    </location>
</feature>
<keyword evidence="10" id="KW-0067">ATP-binding</keyword>
<keyword evidence="14 20" id="KW-0472">Membrane</keyword>
<dbReference type="Proteomes" id="UP000694560">
    <property type="component" value="Unplaced"/>
</dbReference>
<evidence type="ECO:0000256" key="20">
    <source>
        <dbReference type="SAM" id="Phobius"/>
    </source>
</evidence>
<reference evidence="24" key="1">
    <citation type="submission" date="2025-08" db="UniProtKB">
        <authorList>
            <consortium name="Ensembl"/>
        </authorList>
    </citation>
    <scope>IDENTIFICATION</scope>
</reference>
<dbReference type="GO" id="GO:0055038">
    <property type="term" value="C:recycling endosome membrane"/>
    <property type="evidence" value="ECO:0007669"/>
    <property type="project" value="UniProtKB-SubCell"/>
</dbReference>
<dbReference type="InterPro" id="IPR047821">
    <property type="entry name" value="P5B-type_ATPase"/>
</dbReference>
<evidence type="ECO:0000256" key="5">
    <source>
        <dbReference type="ARBA" id="ARBA00022553"/>
    </source>
</evidence>
<dbReference type="PANTHER" id="PTHR45630:SF12">
    <property type="entry name" value="POLYAMINE-TRANSPORTING ATPASE 13A3"/>
    <property type="match status" value="1"/>
</dbReference>
<dbReference type="SUPFAM" id="SSF81660">
    <property type="entry name" value="Metal cation-transporting ATPase, ATP-binding domain N"/>
    <property type="match status" value="1"/>
</dbReference>
<comment type="subcellular location">
    <subcellularLocation>
        <location evidence="3">Early endosome membrane</location>
        <topology evidence="3">Multi-pass membrane protein</topology>
    </subcellularLocation>
    <subcellularLocation>
        <location evidence="1">Late endosome membrane</location>
        <topology evidence="1">Multi-pass membrane protein</topology>
    </subcellularLocation>
    <subcellularLocation>
        <location evidence="2">Recycling endosome membrane</location>
        <topology evidence="2">Multi-pass membrane protein</topology>
    </subcellularLocation>
</comment>
<dbReference type="SUPFAM" id="SSF56784">
    <property type="entry name" value="HAD-like"/>
    <property type="match status" value="1"/>
</dbReference>
<evidence type="ECO:0000256" key="18">
    <source>
        <dbReference type="ARBA" id="ARBA00074226"/>
    </source>
</evidence>
<keyword evidence="13 20" id="KW-1133">Transmembrane helix</keyword>